<evidence type="ECO:0000313" key="1">
    <source>
        <dbReference type="EMBL" id="KAB0792279.1"/>
    </source>
</evidence>
<dbReference type="InParanoid" id="A0A5N4A4T8"/>
<protein>
    <submittedName>
        <fullName evidence="1">Uncharacterized protein</fullName>
    </submittedName>
</protein>
<sequence length="126" mass="14527">MNLEKLKRLINMVPFRILHFLLFSRQTDLCPKVDLHQCDRGSEVGRNGRWGVSVGGVRTSKLNISKEGSLKIFFFAYLLNLDMCSLCEKHLKKPPTPHKLHGERFPAVRRSLCDCFLTTNDVERIV</sequence>
<dbReference type="EMBL" id="VVIM01000010">
    <property type="protein sequence ID" value="KAB0792279.1"/>
    <property type="molecule type" value="Genomic_DNA"/>
</dbReference>
<reference evidence="1 2" key="1">
    <citation type="journal article" date="2018" name="Elife">
        <title>Firefly genomes illuminate parallel origins of bioluminescence in beetles.</title>
        <authorList>
            <person name="Fallon T.R."/>
            <person name="Lower S.E."/>
            <person name="Chang C.H."/>
            <person name="Bessho-Uehara M."/>
            <person name="Martin G.J."/>
            <person name="Bewick A.J."/>
            <person name="Behringer M."/>
            <person name="Debat H.J."/>
            <person name="Wong I."/>
            <person name="Day J.C."/>
            <person name="Suvorov A."/>
            <person name="Silva C.J."/>
            <person name="Stanger-Hall K.F."/>
            <person name="Hall D.W."/>
            <person name="Schmitz R.J."/>
            <person name="Nelson D.R."/>
            <person name="Lewis S.M."/>
            <person name="Shigenobu S."/>
            <person name="Bybee S.M."/>
            <person name="Larracuente A.M."/>
            <person name="Oba Y."/>
            <person name="Weng J.K."/>
        </authorList>
    </citation>
    <scope>NUCLEOTIDE SEQUENCE [LARGE SCALE GENOMIC DNA]</scope>
    <source>
        <strain evidence="1">1611_PpyrPB1</strain>
        <tissue evidence="1">Whole body</tissue>
    </source>
</reference>
<name>A0A5N4A4T8_PHOPY</name>
<dbReference type="AlphaFoldDB" id="A0A5N4A4T8"/>
<proteinExistence type="predicted"/>
<accession>A0A5N4A4T8</accession>
<organism evidence="1 2">
    <name type="scientific">Photinus pyralis</name>
    <name type="common">Common eastern firefly</name>
    <name type="synonym">Lampyris pyralis</name>
    <dbReference type="NCBI Taxonomy" id="7054"/>
    <lineage>
        <taxon>Eukaryota</taxon>
        <taxon>Metazoa</taxon>
        <taxon>Ecdysozoa</taxon>
        <taxon>Arthropoda</taxon>
        <taxon>Hexapoda</taxon>
        <taxon>Insecta</taxon>
        <taxon>Pterygota</taxon>
        <taxon>Neoptera</taxon>
        <taxon>Endopterygota</taxon>
        <taxon>Coleoptera</taxon>
        <taxon>Polyphaga</taxon>
        <taxon>Elateriformia</taxon>
        <taxon>Elateroidea</taxon>
        <taxon>Lampyridae</taxon>
        <taxon>Lampyrinae</taxon>
        <taxon>Photinus</taxon>
    </lineage>
</organism>
<gene>
    <name evidence="1" type="ORF">PPYR_14238</name>
</gene>
<comment type="caution">
    <text evidence="1">The sequence shown here is derived from an EMBL/GenBank/DDBJ whole genome shotgun (WGS) entry which is preliminary data.</text>
</comment>
<keyword evidence="2" id="KW-1185">Reference proteome</keyword>
<evidence type="ECO:0000313" key="2">
    <source>
        <dbReference type="Proteomes" id="UP000327044"/>
    </source>
</evidence>
<dbReference type="Proteomes" id="UP000327044">
    <property type="component" value="Unassembled WGS sequence"/>
</dbReference>